<reference evidence="2 3" key="1">
    <citation type="submission" date="2021-03" db="EMBL/GenBank/DDBJ databases">
        <title>Sequencing the genomes of 1000 actinobacteria strains.</title>
        <authorList>
            <person name="Klenk H.-P."/>
        </authorList>
    </citation>
    <scope>NUCLEOTIDE SEQUENCE [LARGE SCALE GENOMIC DNA]</scope>
    <source>
        <strain evidence="2 3">DSM 46670</strain>
    </source>
</reference>
<protein>
    <submittedName>
        <fullName evidence="2">DNA-binding MarR family transcriptional regulator</fullName>
    </submittedName>
</protein>
<dbReference type="Pfam" id="PF01047">
    <property type="entry name" value="MarR"/>
    <property type="match status" value="1"/>
</dbReference>
<keyword evidence="2" id="KW-0238">DNA-binding</keyword>
<dbReference type="PROSITE" id="PS50995">
    <property type="entry name" value="HTH_MARR_2"/>
    <property type="match status" value="1"/>
</dbReference>
<comment type="caution">
    <text evidence="2">The sequence shown here is derived from an EMBL/GenBank/DDBJ whole genome shotgun (WGS) entry which is preliminary data.</text>
</comment>
<accession>A0ABS4T663</accession>
<keyword evidence="3" id="KW-1185">Reference proteome</keyword>
<dbReference type="RefSeq" id="WP_209633681.1">
    <property type="nucleotide sequence ID" value="NZ_JAGINW010000001.1"/>
</dbReference>
<dbReference type="PRINTS" id="PR00598">
    <property type="entry name" value="HTHMARR"/>
</dbReference>
<dbReference type="InterPro" id="IPR000835">
    <property type="entry name" value="HTH_MarR-typ"/>
</dbReference>
<feature type="domain" description="HTH marR-type" evidence="1">
    <location>
        <begin position="18"/>
        <end position="155"/>
    </location>
</feature>
<evidence type="ECO:0000259" key="1">
    <source>
        <dbReference type="PROSITE" id="PS50995"/>
    </source>
</evidence>
<dbReference type="PANTHER" id="PTHR33164">
    <property type="entry name" value="TRANSCRIPTIONAL REGULATOR, MARR FAMILY"/>
    <property type="match status" value="1"/>
</dbReference>
<evidence type="ECO:0000313" key="3">
    <source>
        <dbReference type="Proteomes" id="UP001519332"/>
    </source>
</evidence>
<dbReference type="Proteomes" id="UP001519332">
    <property type="component" value="Unassembled WGS sequence"/>
</dbReference>
<dbReference type="EMBL" id="JAGINW010000001">
    <property type="protein sequence ID" value="MBP2319950.1"/>
    <property type="molecule type" value="Genomic_DNA"/>
</dbReference>
<gene>
    <name evidence="2" type="ORF">JOF56_000335</name>
</gene>
<name>A0ABS4T663_9PSEU</name>
<dbReference type="InterPro" id="IPR036390">
    <property type="entry name" value="WH_DNA-bd_sf"/>
</dbReference>
<dbReference type="PANTHER" id="PTHR33164:SF43">
    <property type="entry name" value="HTH-TYPE TRANSCRIPTIONAL REPRESSOR YETL"/>
    <property type="match status" value="1"/>
</dbReference>
<dbReference type="InterPro" id="IPR036388">
    <property type="entry name" value="WH-like_DNA-bd_sf"/>
</dbReference>
<dbReference type="Gene3D" id="1.10.10.10">
    <property type="entry name" value="Winged helix-like DNA-binding domain superfamily/Winged helix DNA-binding domain"/>
    <property type="match status" value="1"/>
</dbReference>
<dbReference type="SMART" id="SM00347">
    <property type="entry name" value="HTH_MARR"/>
    <property type="match status" value="1"/>
</dbReference>
<dbReference type="GO" id="GO:0003677">
    <property type="term" value="F:DNA binding"/>
    <property type="evidence" value="ECO:0007669"/>
    <property type="project" value="UniProtKB-KW"/>
</dbReference>
<evidence type="ECO:0000313" key="2">
    <source>
        <dbReference type="EMBL" id="MBP2319950.1"/>
    </source>
</evidence>
<sequence length="164" mass="18247">MDESVKTEGVQAQRCLQHFDVNWLINRAAHGLREAMDAEAIAHGTTIRGQIVLTALVQNDGPGARPYSQLALGHALGVDKTTMTALLDKLERQGLVVRTPDPTDRRARIPVPTEAGRELQAKLYRQLKSVEERMLSPLSLDEQDQLRDMLRRLIPMGPVEGTCM</sequence>
<proteinExistence type="predicted"/>
<dbReference type="SUPFAM" id="SSF46785">
    <property type="entry name" value="Winged helix' DNA-binding domain"/>
    <property type="match status" value="1"/>
</dbReference>
<dbReference type="InterPro" id="IPR039422">
    <property type="entry name" value="MarR/SlyA-like"/>
</dbReference>
<organism evidence="2 3">
    <name type="scientific">Kibdelosporangium banguiense</name>
    <dbReference type="NCBI Taxonomy" id="1365924"/>
    <lineage>
        <taxon>Bacteria</taxon>
        <taxon>Bacillati</taxon>
        <taxon>Actinomycetota</taxon>
        <taxon>Actinomycetes</taxon>
        <taxon>Pseudonocardiales</taxon>
        <taxon>Pseudonocardiaceae</taxon>
        <taxon>Kibdelosporangium</taxon>
    </lineage>
</organism>